<dbReference type="InterPro" id="IPR042197">
    <property type="entry name" value="Apaf_helical"/>
</dbReference>
<dbReference type="InterPro" id="IPR000157">
    <property type="entry name" value="TIR_dom"/>
</dbReference>
<dbReference type="InterPro" id="IPR036390">
    <property type="entry name" value="WH_DNA-bd_sf"/>
</dbReference>
<evidence type="ECO:0000313" key="7">
    <source>
        <dbReference type="EMBL" id="BAU02587.1"/>
    </source>
</evidence>
<name>A0A0S3TBM3_PHAAN</name>
<dbReference type="GO" id="GO:0006952">
    <property type="term" value="P:defense response"/>
    <property type="evidence" value="ECO:0007669"/>
    <property type="project" value="UniProtKB-KW"/>
</dbReference>
<keyword evidence="8" id="KW-1185">Reference proteome</keyword>
<dbReference type="InterPro" id="IPR044974">
    <property type="entry name" value="Disease_R_plants"/>
</dbReference>
<dbReference type="InterPro" id="IPR035897">
    <property type="entry name" value="Toll_tir_struct_dom_sf"/>
</dbReference>
<dbReference type="Gene3D" id="1.10.8.430">
    <property type="entry name" value="Helical domain of apoptotic protease-activating factors"/>
    <property type="match status" value="1"/>
</dbReference>
<keyword evidence="5" id="KW-0472">Membrane</keyword>
<dbReference type="SMART" id="SM00255">
    <property type="entry name" value="TIR"/>
    <property type="match status" value="1"/>
</dbReference>
<dbReference type="InterPro" id="IPR058192">
    <property type="entry name" value="WHD_ROQ1-like"/>
</dbReference>
<dbReference type="Pfam" id="PF00931">
    <property type="entry name" value="NB-ARC"/>
    <property type="match status" value="1"/>
</dbReference>
<keyword evidence="5" id="KW-1133">Transmembrane helix</keyword>
<dbReference type="OrthoDB" id="674604at2759"/>
<dbReference type="Pfam" id="PF23282">
    <property type="entry name" value="WHD_ROQ1"/>
    <property type="match status" value="1"/>
</dbReference>
<proteinExistence type="predicted"/>
<keyword evidence="3" id="KW-0611">Plant defense</keyword>
<dbReference type="InterPro" id="IPR002182">
    <property type="entry name" value="NB-ARC"/>
</dbReference>
<dbReference type="Proteomes" id="UP000291084">
    <property type="component" value="Chromosome 11"/>
</dbReference>
<dbReference type="SUPFAM" id="SSF52058">
    <property type="entry name" value="L domain-like"/>
    <property type="match status" value="1"/>
</dbReference>
<dbReference type="Pfam" id="PF23286">
    <property type="entry name" value="LRR_13"/>
    <property type="match status" value="1"/>
</dbReference>
<keyword evidence="4" id="KW-0520">NAD</keyword>
<feature type="domain" description="TIR" evidence="6">
    <location>
        <begin position="9"/>
        <end position="176"/>
    </location>
</feature>
<dbReference type="InterPro" id="IPR058546">
    <property type="entry name" value="RPS4B/Roq1-like_LRR"/>
</dbReference>
<evidence type="ECO:0000256" key="1">
    <source>
        <dbReference type="ARBA" id="ARBA00022614"/>
    </source>
</evidence>
<sequence>MATPSFRRFTYDVFLSFRGEDTRYGFTGYLYKALCDRGLHTFMDDDKLQSGEEITPALQKAIEESRIAIIVLSHNYASSSFCLDELATILHCQSKGLLVIPVFYKVDPSNVRHQKDSYEEALAKHQKRFKGQKEKLHKWKMALHQVADFSGYHFKDGDAYQYEFIGRIVERVSRVINHAPLHVADYPVGLLSQVLKVKKLLDVGSDDVVHMIGIHGMGGLGKTTLSLAVYNLIADDFDSSCFLQNVREESNKHGLKHLQTVLLSEILGEKDINLASVHRGISMIQQRLRRKKVLLILDDVDNRKQLQAFAGRSDWFGPGSRVIITTRDKQLLKSHEIERTYVMKELNKNDSLQLLVWNAFKREKVDPSYEDVLKSVVTYASGLPLAIEVIGSNLVGKSVEEWESAIEHYKRIPNGQILEILKVSFDALGKEEKYVFLDIACCFKGSSLKEVERILGVLYDNNMKHHIGVLVEKSLIKVGRGWFDVIEMHDLIEDMGRQIDLQKSPTEPGKRRRLWLGKDIIHVLKDNKGTRETEIICLDLSISEKEETLEWNTNAFIRMKNLKILIIRNGKFSKGPNYFPESLRVLEWHGYPSNCLPSNFDPNKLVTCKLLHSHFTSFGFLGSSKKFENLTVLNFDWCIFLTQTPDMSDLGNLEEVSFKGCESLVEVHDSVGFMNKLKILNAEGCIKLMSFPPLNLPTLERLELSFCFSLEKFPEILGKMGNIRVLQLQDLPIKELPLSFQNLDGLEELSLPCENVHFSSSIATMPKLFRFSVTNCRGWQWVKSEDAEDNLGSMVPSKVEWFAAWSCNLDDDFFSGGLMRLAHVRCLFLRDNNFKHLPECIKEFHNLWALDVSHCKHLEEIRGFPPKLEHFKAINCISLTSSSLSMLLNKELHEARKTEFWFPGASFPEWFDLKSSGPSCSFWFRNKFPARVLSLLIAPVGDDEDGFSLIRPMVFINGKVQPRPFYFKKIERMIEFDHSYLFDLQTIPMYSNLFELPLEKEWKHVKVTYEGVIETSIVRATGIHIFKEGNSEDIRFDDPYTNNKLDKDLNSSQSENHLLRTIGFFTCKFFIGLFLFLFLLLFFTLFTSLGTNPTRV</sequence>
<dbReference type="PANTHER" id="PTHR11017:SF431">
    <property type="entry name" value="ADP-RIBOSYL CYCLASE_CYCLIC ADP-RIBOSE HYDROLASE"/>
    <property type="match status" value="1"/>
</dbReference>
<evidence type="ECO:0000256" key="4">
    <source>
        <dbReference type="ARBA" id="ARBA00023027"/>
    </source>
</evidence>
<dbReference type="Gene3D" id="3.40.50.300">
    <property type="entry name" value="P-loop containing nucleotide triphosphate hydrolases"/>
    <property type="match status" value="1"/>
</dbReference>
<dbReference type="PANTHER" id="PTHR11017">
    <property type="entry name" value="LEUCINE-RICH REPEAT-CONTAINING PROTEIN"/>
    <property type="match status" value="1"/>
</dbReference>
<dbReference type="PROSITE" id="PS50104">
    <property type="entry name" value="TIR"/>
    <property type="match status" value="1"/>
</dbReference>
<reference evidence="7 8" key="1">
    <citation type="journal article" date="2015" name="Sci. Rep.">
        <title>The power of single molecule real-time sequencing technology in the de novo assembly of a eukaryotic genome.</title>
        <authorList>
            <person name="Sakai H."/>
            <person name="Naito K."/>
            <person name="Ogiso-Tanaka E."/>
            <person name="Takahashi Y."/>
            <person name="Iseki K."/>
            <person name="Muto C."/>
            <person name="Satou K."/>
            <person name="Teruya K."/>
            <person name="Shiroma A."/>
            <person name="Shimoji M."/>
            <person name="Hirano T."/>
            <person name="Itoh T."/>
            <person name="Kaga A."/>
            <person name="Tomooka N."/>
        </authorList>
    </citation>
    <scope>NUCLEOTIDE SEQUENCE [LARGE SCALE GENOMIC DNA]</scope>
    <source>
        <strain evidence="8">cv. Shumari</strain>
    </source>
</reference>
<keyword evidence="2" id="KW-0677">Repeat</keyword>
<dbReference type="FunFam" id="3.40.50.10140:FF:000007">
    <property type="entry name" value="Disease resistance protein (TIR-NBS-LRR class)"/>
    <property type="match status" value="1"/>
</dbReference>
<dbReference type="SUPFAM" id="SSF46785">
    <property type="entry name" value="Winged helix' DNA-binding domain"/>
    <property type="match status" value="1"/>
</dbReference>
<evidence type="ECO:0000256" key="5">
    <source>
        <dbReference type="SAM" id="Phobius"/>
    </source>
</evidence>
<dbReference type="AlphaFoldDB" id="A0A0S3TBM3"/>
<dbReference type="PRINTS" id="PR00364">
    <property type="entry name" value="DISEASERSIST"/>
</dbReference>
<protein>
    <recommendedName>
        <fullName evidence="6">TIR domain-containing protein</fullName>
    </recommendedName>
</protein>
<dbReference type="GO" id="GO:0007165">
    <property type="term" value="P:signal transduction"/>
    <property type="evidence" value="ECO:0007669"/>
    <property type="project" value="InterPro"/>
</dbReference>
<dbReference type="EMBL" id="AP015044">
    <property type="protein sequence ID" value="BAU02587.1"/>
    <property type="molecule type" value="Genomic_DNA"/>
</dbReference>
<dbReference type="InterPro" id="IPR027417">
    <property type="entry name" value="P-loop_NTPase"/>
</dbReference>
<evidence type="ECO:0000259" key="6">
    <source>
        <dbReference type="PROSITE" id="PS50104"/>
    </source>
</evidence>
<keyword evidence="1" id="KW-0433">Leucine-rich repeat</keyword>
<dbReference type="Gene3D" id="3.80.10.10">
    <property type="entry name" value="Ribonuclease Inhibitor"/>
    <property type="match status" value="2"/>
</dbReference>
<evidence type="ECO:0000313" key="8">
    <source>
        <dbReference type="Proteomes" id="UP000291084"/>
    </source>
</evidence>
<feature type="transmembrane region" description="Helical" evidence="5">
    <location>
        <begin position="1069"/>
        <end position="1089"/>
    </location>
</feature>
<dbReference type="Gene3D" id="3.40.50.10140">
    <property type="entry name" value="Toll/interleukin-1 receptor homology (TIR) domain"/>
    <property type="match status" value="1"/>
</dbReference>
<evidence type="ECO:0000256" key="3">
    <source>
        <dbReference type="ARBA" id="ARBA00022821"/>
    </source>
</evidence>
<organism evidence="7 8">
    <name type="scientific">Vigna angularis var. angularis</name>
    <dbReference type="NCBI Taxonomy" id="157739"/>
    <lineage>
        <taxon>Eukaryota</taxon>
        <taxon>Viridiplantae</taxon>
        <taxon>Streptophyta</taxon>
        <taxon>Embryophyta</taxon>
        <taxon>Tracheophyta</taxon>
        <taxon>Spermatophyta</taxon>
        <taxon>Magnoliopsida</taxon>
        <taxon>eudicotyledons</taxon>
        <taxon>Gunneridae</taxon>
        <taxon>Pentapetalae</taxon>
        <taxon>rosids</taxon>
        <taxon>fabids</taxon>
        <taxon>Fabales</taxon>
        <taxon>Fabaceae</taxon>
        <taxon>Papilionoideae</taxon>
        <taxon>50 kb inversion clade</taxon>
        <taxon>NPAAA clade</taxon>
        <taxon>indigoferoid/millettioid clade</taxon>
        <taxon>Phaseoleae</taxon>
        <taxon>Vigna</taxon>
    </lineage>
</organism>
<dbReference type="GO" id="GO:0043531">
    <property type="term" value="F:ADP binding"/>
    <property type="evidence" value="ECO:0007669"/>
    <property type="project" value="InterPro"/>
</dbReference>
<dbReference type="Pfam" id="PF01582">
    <property type="entry name" value="TIR"/>
    <property type="match status" value="1"/>
</dbReference>
<dbReference type="SUPFAM" id="SSF52200">
    <property type="entry name" value="Toll/Interleukin receptor TIR domain"/>
    <property type="match status" value="1"/>
</dbReference>
<evidence type="ECO:0000256" key="2">
    <source>
        <dbReference type="ARBA" id="ARBA00022737"/>
    </source>
</evidence>
<accession>A0A0S3TBM3</accession>
<gene>
    <name evidence="7" type="primary">Vigan.11G214000</name>
    <name evidence="7" type="ORF">VIGAN_11214000</name>
</gene>
<dbReference type="SUPFAM" id="SSF52540">
    <property type="entry name" value="P-loop containing nucleoside triphosphate hydrolases"/>
    <property type="match status" value="1"/>
</dbReference>
<dbReference type="InterPro" id="IPR032675">
    <property type="entry name" value="LRR_dom_sf"/>
</dbReference>
<keyword evidence="5" id="KW-0812">Transmembrane</keyword>